<feature type="domain" description="HD" evidence="3">
    <location>
        <begin position="62"/>
        <end position="193"/>
    </location>
</feature>
<dbReference type="EnsemblBacteria" id="ABF43602">
    <property type="protein sequence ID" value="ABF43602"/>
    <property type="gene ID" value="Acid345_4602"/>
</dbReference>
<dbReference type="InterPro" id="IPR050135">
    <property type="entry name" value="dGTPase-like"/>
</dbReference>
<dbReference type="Proteomes" id="UP000002432">
    <property type="component" value="Chromosome"/>
</dbReference>
<dbReference type="HAMAP" id="MF_01212">
    <property type="entry name" value="dGTPase_type2"/>
    <property type="match status" value="1"/>
</dbReference>
<dbReference type="Pfam" id="PF01966">
    <property type="entry name" value="HD"/>
    <property type="match status" value="1"/>
</dbReference>
<dbReference type="InterPro" id="IPR026875">
    <property type="entry name" value="PHydrolase_assoc_dom"/>
</dbReference>
<protein>
    <recommendedName>
        <fullName evidence="2">Deoxyguanosinetriphosphate triphosphohydrolase-like protein</fullName>
    </recommendedName>
</protein>
<dbReference type="KEGG" id="aba:Acid345_4602"/>
<dbReference type="PROSITE" id="PS51831">
    <property type="entry name" value="HD"/>
    <property type="match status" value="1"/>
</dbReference>
<dbReference type="InterPro" id="IPR003607">
    <property type="entry name" value="HD/PDEase_dom"/>
</dbReference>
<evidence type="ECO:0000259" key="3">
    <source>
        <dbReference type="PROSITE" id="PS51831"/>
    </source>
</evidence>
<dbReference type="PANTHER" id="PTHR11373">
    <property type="entry name" value="DEOXYNUCLEOSIDE TRIPHOSPHATE TRIPHOSPHOHYDROLASE"/>
    <property type="match status" value="1"/>
</dbReference>
<dbReference type="Pfam" id="PF13286">
    <property type="entry name" value="HD_assoc"/>
    <property type="match status" value="1"/>
</dbReference>
<comment type="similarity">
    <text evidence="2">Belongs to the dGTPase family. Type 2 subfamily.</text>
</comment>
<keyword evidence="5" id="KW-1185">Reference proteome</keyword>
<dbReference type="InterPro" id="IPR006261">
    <property type="entry name" value="dGTPase"/>
</dbReference>
<dbReference type="InterPro" id="IPR023023">
    <property type="entry name" value="dNTPase_2"/>
</dbReference>
<dbReference type="STRING" id="204669.Acid345_4602"/>
<dbReference type="Gene3D" id="1.10.3210.10">
    <property type="entry name" value="Hypothetical protein af1432"/>
    <property type="match status" value="1"/>
</dbReference>
<evidence type="ECO:0000256" key="2">
    <source>
        <dbReference type="HAMAP-Rule" id="MF_01212"/>
    </source>
</evidence>
<evidence type="ECO:0000313" key="4">
    <source>
        <dbReference type="EMBL" id="ABF43602.1"/>
    </source>
</evidence>
<keyword evidence="1 2" id="KW-0378">Hydrolase</keyword>
<proteinExistence type="inferred from homology"/>
<name>Q1IHP8_KORVE</name>
<dbReference type="GO" id="GO:0008832">
    <property type="term" value="F:dGTPase activity"/>
    <property type="evidence" value="ECO:0007669"/>
    <property type="project" value="TreeGrafter"/>
</dbReference>
<dbReference type="InterPro" id="IPR006674">
    <property type="entry name" value="HD_domain"/>
</dbReference>
<reference evidence="4 5" key="1">
    <citation type="journal article" date="2009" name="Appl. Environ. Microbiol.">
        <title>Three genomes from the phylum Acidobacteria provide insight into the lifestyles of these microorganisms in soils.</title>
        <authorList>
            <person name="Ward N.L."/>
            <person name="Challacombe J.F."/>
            <person name="Janssen P.H."/>
            <person name="Henrissat B."/>
            <person name="Coutinho P.M."/>
            <person name="Wu M."/>
            <person name="Xie G."/>
            <person name="Haft D.H."/>
            <person name="Sait M."/>
            <person name="Badger J."/>
            <person name="Barabote R.D."/>
            <person name="Bradley B."/>
            <person name="Brettin T.S."/>
            <person name="Brinkac L.M."/>
            <person name="Bruce D."/>
            <person name="Creasy T."/>
            <person name="Daugherty S.C."/>
            <person name="Davidsen T.M."/>
            <person name="DeBoy R.T."/>
            <person name="Detter J.C."/>
            <person name="Dodson R.J."/>
            <person name="Durkin A.S."/>
            <person name="Ganapathy A."/>
            <person name="Gwinn-Giglio M."/>
            <person name="Han C.S."/>
            <person name="Khouri H."/>
            <person name="Kiss H."/>
            <person name="Kothari S.P."/>
            <person name="Madupu R."/>
            <person name="Nelson K.E."/>
            <person name="Nelson W.C."/>
            <person name="Paulsen I."/>
            <person name="Penn K."/>
            <person name="Ren Q."/>
            <person name="Rosovitz M.J."/>
            <person name="Selengut J.D."/>
            <person name="Shrivastava S."/>
            <person name="Sullivan S.A."/>
            <person name="Tapia R."/>
            <person name="Thompson L.S."/>
            <person name="Watkins K.L."/>
            <person name="Yang Q."/>
            <person name="Yu C."/>
            <person name="Zafar N."/>
            <person name="Zhou L."/>
            <person name="Kuske C.R."/>
        </authorList>
    </citation>
    <scope>NUCLEOTIDE SEQUENCE [LARGE SCALE GENOMIC DNA]</scope>
    <source>
        <strain evidence="4 5">Ellin345</strain>
    </source>
</reference>
<accession>Q1IHP8</accession>
<dbReference type="eggNOG" id="COG0232">
    <property type="taxonomic scope" value="Bacteria"/>
</dbReference>
<sequence>MPAGYAVDVEQSRGRRIPEPRHAYRNDFQRDRDRVLHARAFRRLENKTQVFTGRYSDHFRNRLTHTIEVQQISRTIANALDLNVDLVEALALAHDIGHPPFGHAGEKALDTAMRKHGERFDHNLHALRIVDDFELRYIAFRGLNLTFEVREGIIKHSRDYKESEHPELKEYLLDRRPPLEAQLIDLTDEIAYNTADMDDGFEARILNIDALRTVPIFERFYREVEAKHPTARRKLKFNETVKRIFDRLVTDLIENTRKRIADSGVKTVEDVRNYPERLAAFSPDVDAERAESKAFLYKNLYFSEALQNEKIDAELIVGGLFGHFMTHPESLPPGYQEKAQQETRARVVCDYIAGMTDNFIQSNYERLMTDEAPSEE</sequence>
<gene>
    <name evidence="4" type="ordered locus">Acid345_4602</name>
</gene>
<dbReference type="OrthoDB" id="9803619at2"/>
<dbReference type="PANTHER" id="PTHR11373:SF43">
    <property type="entry name" value="DEOXYGUANOSINETRIPHOSPHATE TRIPHOSPHOHYDROLASE-LIKE PROTEIN"/>
    <property type="match status" value="1"/>
</dbReference>
<organism evidence="4 5">
    <name type="scientific">Koribacter versatilis (strain Ellin345)</name>
    <dbReference type="NCBI Taxonomy" id="204669"/>
    <lineage>
        <taxon>Bacteria</taxon>
        <taxon>Pseudomonadati</taxon>
        <taxon>Acidobacteriota</taxon>
        <taxon>Terriglobia</taxon>
        <taxon>Terriglobales</taxon>
        <taxon>Candidatus Korobacteraceae</taxon>
        <taxon>Candidatus Korobacter</taxon>
    </lineage>
</organism>
<dbReference type="AlphaFoldDB" id="Q1IHP8"/>
<dbReference type="NCBIfam" id="TIGR01353">
    <property type="entry name" value="dGTP_triPase"/>
    <property type="match status" value="1"/>
</dbReference>
<dbReference type="GO" id="GO:0006203">
    <property type="term" value="P:dGTP catabolic process"/>
    <property type="evidence" value="ECO:0007669"/>
    <property type="project" value="TreeGrafter"/>
</dbReference>
<dbReference type="HOGENOM" id="CLU_028163_1_0_0"/>
<dbReference type="EMBL" id="CP000360">
    <property type="protein sequence ID" value="ABF43602.1"/>
    <property type="molecule type" value="Genomic_DNA"/>
</dbReference>
<dbReference type="SUPFAM" id="SSF109604">
    <property type="entry name" value="HD-domain/PDEase-like"/>
    <property type="match status" value="1"/>
</dbReference>
<dbReference type="CDD" id="cd00077">
    <property type="entry name" value="HDc"/>
    <property type="match status" value="1"/>
</dbReference>
<dbReference type="NCBIfam" id="NF002326">
    <property type="entry name" value="PRK01286.1-1"/>
    <property type="match status" value="1"/>
</dbReference>
<dbReference type="SMART" id="SM00471">
    <property type="entry name" value="HDc"/>
    <property type="match status" value="1"/>
</dbReference>
<dbReference type="RefSeq" id="WP_011525399.1">
    <property type="nucleotide sequence ID" value="NC_008009.1"/>
</dbReference>
<evidence type="ECO:0000256" key="1">
    <source>
        <dbReference type="ARBA" id="ARBA00022801"/>
    </source>
</evidence>
<evidence type="ECO:0000313" key="5">
    <source>
        <dbReference type="Proteomes" id="UP000002432"/>
    </source>
</evidence>